<gene>
    <name evidence="1" type="ORF">HBA54_24215</name>
</gene>
<dbReference type="PANTHER" id="PTHR37816">
    <property type="entry name" value="YALI0E33011P"/>
    <property type="match status" value="1"/>
</dbReference>
<keyword evidence="2" id="KW-1185">Reference proteome</keyword>
<dbReference type="InterPro" id="IPR052922">
    <property type="entry name" value="Cytidylate_Kinase-2"/>
</dbReference>
<evidence type="ECO:0000313" key="2">
    <source>
        <dbReference type="Proteomes" id="UP000761264"/>
    </source>
</evidence>
<proteinExistence type="predicted"/>
<organism evidence="1 2">
    <name type="scientific">Pelagibius litoralis</name>
    <dbReference type="NCBI Taxonomy" id="374515"/>
    <lineage>
        <taxon>Bacteria</taxon>
        <taxon>Pseudomonadati</taxon>
        <taxon>Pseudomonadota</taxon>
        <taxon>Alphaproteobacteria</taxon>
        <taxon>Rhodospirillales</taxon>
        <taxon>Rhodovibrionaceae</taxon>
        <taxon>Pelagibius</taxon>
    </lineage>
</organism>
<reference evidence="1" key="1">
    <citation type="submission" date="2020-03" db="EMBL/GenBank/DDBJ databases">
        <title>Genome of Pelagibius litoralis DSM 21314T.</title>
        <authorList>
            <person name="Wang G."/>
        </authorList>
    </citation>
    <scope>NUCLEOTIDE SEQUENCE</scope>
    <source>
        <strain evidence="1">DSM 21314</strain>
    </source>
</reference>
<dbReference type="SUPFAM" id="SSF52540">
    <property type="entry name" value="P-loop containing nucleoside triphosphate hydrolases"/>
    <property type="match status" value="1"/>
</dbReference>
<dbReference type="InterPro" id="IPR027417">
    <property type="entry name" value="P-loop_NTPase"/>
</dbReference>
<name>A0A967F200_9PROT</name>
<dbReference type="Gene3D" id="3.40.50.300">
    <property type="entry name" value="P-loop containing nucleotide triphosphate hydrolases"/>
    <property type="match status" value="1"/>
</dbReference>
<dbReference type="AlphaFoldDB" id="A0A967F200"/>
<dbReference type="RefSeq" id="WP_167229682.1">
    <property type="nucleotide sequence ID" value="NZ_JAAQPH010000025.1"/>
</dbReference>
<protein>
    <submittedName>
        <fullName evidence="1">DNA topology modulation protein FlaR</fullName>
    </submittedName>
</protein>
<comment type="caution">
    <text evidence="1">The sequence shown here is derived from an EMBL/GenBank/DDBJ whole genome shotgun (WGS) entry which is preliminary data.</text>
</comment>
<sequence>MKRVMIVGGPGSGKSTLANLLGSRSGLPVFHMDHIHWKSGWIERSKVEKDQLTHKVHMLDRWIFEGGHSRTYDERVERADTFIWLDFPVWIRLWRVLRRSVVNAGRTRPDLPDGCPEQLNKETIEFLRFIWRTRKTSRAKLQKIYNKPPPTLTTYHLNSRKAVQHFLRNLT</sequence>
<accession>A0A967F200</accession>
<dbReference type="PANTHER" id="PTHR37816:SF2">
    <property type="entry name" value="DNA TOPOLOGY MODULATION PROTEIN FLAR-RELATED PROTEIN"/>
    <property type="match status" value="1"/>
</dbReference>
<dbReference type="EMBL" id="JAAQPH010000025">
    <property type="protein sequence ID" value="NIA71703.1"/>
    <property type="molecule type" value="Genomic_DNA"/>
</dbReference>
<dbReference type="Proteomes" id="UP000761264">
    <property type="component" value="Unassembled WGS sequence"/>
</dbReference>
<evidence type="ECO:0000313" key="1">
    <source>
        <dbReference type="EMBL" id="NIA71703.1"/>
    </source>
</evidence>